<dbReference type="InterPro" id="IPR018521">
    <property type="entry name" value="TopoIB_AS"/>
</dbReference>
<dbReference type="SMART" id="SM00435">
    <property type="entry name" value="TOPEUc"/>
    <property type="match status" value="1"/>
</dbReference>
<accession>A0A6A2YFC2</accession>
<dbReference type="Gene3D" id="1.10.132.10">
    <property type="match status" value="1"/>
</dbReference>
<proteinExistence type="inferred from homology"/>
<feature type="active site" description="O-(3'-phospho-DNA)-tyrosine intermediate" evidence="10">
    <location>
        <position position="826"/>
    </location>
</feature>
<feature type="compositionally biased region" description="Polar residues" evidence="13">
    <location>
        <begin position="104"/>
        <end position="120"/>
    </location>
</feature>
<feature type="compositionally biased region" description="Polar residues" evidence="13">
    <location>
        <begin position="28"/>
        <end position="52"/>
    </location>
</feature>
<evidence type="ECO:0000256" key="10">
    <source>
        <dbReference type="PROSITE-ProRule" id="PRU01382"/>
    </source>
</evidence>
<dbReference type="InterPro" id="IPR001631">
    <property type="entry name" value="TopoI"/>
</dbReference>
<feature type="compositionally biased region" description="Basic and acidic residues" evidence="13">
    <location>
        <begin position="121"/>
        <end position="144"/>
    </location>
</feature>
<keyword evidence="7 10" id="KW-0238">DNA-binding</keyword>
<evidence type="ECO:0000259" key="14">
    <source>
        <dbReference type="SMART" id="SM00435"/>
    </source>
</evidence>
<dbReference type="FunFam" id="3.90.15.10:FF:000003">
    <property type="entry name" value="DNA topoisomerase I"/>
    <property type="match status" value="1"/>
</dbReference>
<comment type="subcellular location">
    <subcellularLocation>
        <location evidence="2">Nucleus</location>
    </subcellularLocation>
</comment>
<evidence type="ECO:0000256" key="1">
    <source>
        <dbReference type="ARBA" id="ARBA00000213"/>
    </source>
</evidence>
<evidence type="ECO:0000256" key="12">
    <source>
        <dbReference type="SAM" id="Coils"/>
    </source>
</evidence>
<dbReference type="PRINTS" id="PR00416">
    <property type="entry name" value="EUTPISMRASEI"/>
</dbReference>
<dbReference type="Pfam" id="PF02919">
    <property type="entry name" value="Topoisom_I_N"/>
    <property type="match status" value="1"/>
</dbReference>
<dbReference type="PANTHER" id="PTHR10290:SF23">
    <property type="entry name" value="DNA TOPOISOMERASE 1 BETA"/>
    <property type="match status" value="1"/>
</dbReference>
<comment type="function">
    <text evidence="11">Releases the supercoiling and torsional tension of DNA introduced during the DNA replication and transcription by transiently cleaving and rejoining one strand of the DNA duplex. Introduces a single-strand break via transesterification at the specific target site 5'-[CT]CCTTp site in duplex DNA. The scissile phosphodiester is attacked by the catalytic tyrosine of the enzyme, resulting in the formation of a DNA-(3'-phosphotyrosyl)-enzyme intermediate and the expulsion of a 5'-OH DNA strand. The free DNA strand then undergoes passage around the unbroken strand thus removing DNA supercoils. Finally, in the religation step, the DNA 5'-OH attacks the covalent intermediate to expel the active-site tyrosine and restore the DNA phosphodiester backbone.</text>
</comment>
<feature type="compositionally biased region" description="Low complexity" evidence="13">
    <location>
        <begin position="87"/>
        <end position="98"/>
    </location>
</feature>
<evidence type="ECO:0000256" key="6">
    <source>
        <dbReference type="ARBA" id="ARBA00023054"/>
    </source>
</evidence>
<dbReference type="Proteomes" id="UP000436088">
    <property type="component" value="Unassembled WGS sequence"/>
</dbReference>
<evidence type="ECO:0000256" key="7">
    <source>
        <dbReference type="ARBA" id="ARBA00023125"/>
    </source>
</evidence>
<dbReference type="AlphaFoldDB" id="A0A6A2YFC2"/>
<comment type="catalytic activity">
    <reaction evidence="1 10 11">
        <text>ATP-independent breakage of single-stranded DNA, followed by passage and rejoining.</text>
        <dbReference type="EC" id="5.6.2.1"/>
    </reaction>
</comment>
<dbReference type="GO" id="GO:0005694">
    <property type="term" value="C:chromosome"/>
    <property type="evidence" value="ECO:0007669"/>
    <property type="project" value="InterPro"/>
</dbReference>
<dbReference type="Pfam" id="PF01028">
    <property type="entry name" value="Topoisom_I"/>
    <property type="match status" value="1"/>
</dbReference>
<feature type="compositionally biased region" description="Polar residues" evidence="13">
    <location>
        <begin position="306"/>
        <end position="323"/>
    </location>
</feature>
<dbReference type="FunFam" id="2.170.11.10:FF:000001">
    <property type="entry name" value="DNA topoisomerase I"/>
    <property type="match status" value="1"/>
</dbReference>
<comment type="similarity">
    <text evidence="3 10 11">Belongs to the type IB topoisomerase family.</text>
</comment>
<dbReference type="PANTHER" id="PTHR10290">
    <property type="entry name" value="DNA TOPOISOMERASE I"/>
    <property type="match status" value="1"/>
</dbReference>
<dbReference type="GO" id="GO:0006260">
    <property type="term" value="P:DNA replication"/>
    <property type="evidence" value="ECO:0007669"/>
    <property type="project" value="TreeGrafter"/>
</dbReference>
<protein>
    <recommendedName>
        <fullName evidence="11">DNA topoisomerase I</fullName>
        <ecNumber evidence="11">5.6.2.1</ecNumber>
    </recommendedName>
    <alternativeName>
        <fullName evidence="11">DNA topoisomerase 1</fullName>
    </alternativeName>
</protein>
<evidence type="ECO:0000313" key="15">
    <source>
        <dbReference type="EMBL" id="KAE8675239.1"/>
    </source>
</evidence>
<evidence type="ECO:0000256" key="5">
    <source>
        <dbReference type="ARBA" id="ARBA00023029"/>
    </source>
</evidence>
<feature type="compositionally biased region" description="Low complexity" evidence="13">
    <location>
        <begin position="284"/>
        <end position="293"/>
    </location>
</feature>
<dbReference type="GO" id="GO:0003917">
    <property type="term" value="F:DNA topoisomerase type I (single strand cut, ATP-independent) activity"/>
    <property type="evidence" value="ECO:0007669"/>
    <property type="project" value="UniProtKB-UniRule"/>
</dbReference>
<evidence type="ECO:0000256" key="9">
    <source>
        <dbReference type="ARBA" id="ARBA00023242"/>
    </source>
</evidence>
<dbReference type="EMBL" id="VEPZ02001403">
    <property type="protein sequence ID" value="KAE8675239.1"/>
    <property type="molecule type" value="Genomic_DNA"/>
</dbReference>
<dbReference type="CDD" id="cd00659">
    <property type="entry name" value="Topo_IB_C"/>
    <property type="match status" value="1"/>
</dbReference>
<dbReference type="Pfam" id="PF14370">
    <property type="entry name" value="Topo_C_assoc"/>
    <property type="match status" value="1"/>
</dbReference>
<keyword evidence="6 12" id="KW-0175">Coiled coil</keyword>
<feature type="coiled-coil region" evidence="12">
    <location>
        <begin position="743"/>
        <end position="770"/>
    </location>
</feature>
<keyword evidence="4" id="KW-0597">Phosphoprotein</keyword>
<sequence length="867" mass="97534">MAVPVEAPAKHVFDFDDEDDDGPVVFKRNNTSSSKQNQLNSEAKKVSSQRSDGQPGRQASDAQAPNGQSSSSQKKPIPPSKSPPVRSPILSPKSSNSSVMASPARSSVVNSKASTSLNDQSKQETKQHKFTAVKEEKRPIKTTEPDSDDDDDSQPLSARLKGISIQGNKGASTSTPILSQRCVPKIEMKGSVEDPDDEAPLSSRFKMKSDAGTSSSKPYESHEKKSLASKIQQNGSIMKYKQQKFSLLPDKRPLDKGNSLDQSRAKKPKISDTPTTMKSKQQKATKVVSSSFKKTNKKSKKEMRNSKYSKSTKLSPSSGDGQKKWSTLVHSGVIFPPPYKPHGAKMLYDGRPVDLTPEQEEVATMFAVMKDTDYMSKPQFKKNFWEDWSKILGKNHIIKGLDKCDFTPIYEWHLEEKEKKKQMSSEEKKVLKEEKLKQEEKYMWAIVDGVKEKVGNFRVEPPGLFRGRGEHPKMGKLKRRIRPCDITINIGKDAPIPECPIPGERWKDIKHDNTVTWLAFWNDPINPKEFKYVFLAASSSLKGQSDKEKYEKARLLKDYIKNIRAAYTKNFTAKDVTKRQIAVATYLIDKLALRAGNEKDDDEADTVGCCTLKVGNVECIPPNKLKFDFLGKDSIQYVNTVEVELPVYKAIGQFQTGKSKTDDLFDELDTSKLNAHLKELMPGLTAKVFRTYNASITLDDMLNKETKGGDVAEKVVIYQRANKEVAIICNHQRSISKSHSAQMSRLTEKITELKGVLKELKTDLDRAKKGKPPLKDADGKQKRNLTPEAIEKKIAQTNAKIEKMERDIQTKEDLKTVALGTSKINYLDPRITVAWCKRHEVPIEKIFNKSLLAKFAWAMDVDTDFRF</sequence>
<dbReference type="GO" id="GO:0005730">
    <property type="term" value="C:nucleolus"/>
    <property type="evidence" value="ECO:0007669"/>
    <property type="project" value="TreeGrafter"/>
</dbReference>
<dbReference type="InterPro" id="IPR025834">
    <property type="entry name" value="TopoI_C_dom"/>
</dbReference>
<keyword evidence="9" id="KW-0539">Nucleus</keyword>
<gene>
    <name evidence="15" type="ORF">F3Y22_tig00111689pilonHSYRG00063</name>
</gene>
<dbReference type="Gene3D" id="1.10.10.41">
    <property type="entry name" value="Yeast DNA topoisomerase - domain 1"/>
    <property type="match status" value="1"/>
</dbReference>
<feature type="region of interest" description="Disordered" evidence="13">
    <location>
        <begin position="1"/>
        <end position="323"/>
    </location>
</feature>
<dbReference type="FunFam" id="1.10.132.10:FF:000002">
    <property type="entry name" value="DNA topoisomerase I"/>
    <property type="match status" value="1"/>
</dbReference>
<dbReference type="InterPro" id="IPR013500">
    <property type="entry name" value="TopoI_cat_euk"/>
</dbReference>
<dbReference type="InterPro" id="IPR011010">
    <property type="entry name" value="DNA_brk_join_enz"/>
</dbReference>
<evidence type="ECO:0000313" key="16">
    <source>
        <dbReference type="Proteomes" id="UP000436088"/>
    </source>
</evidence>
<feature type="domain" description="DNA topoisomerase I eukaryotic-type" evidence="14">
    <location>
        <begin position="464"/>
        <end position="840"/>
    </location>
</feature>
<dbReference type="InterPro" id="IPR014727">
    <property type="entry name" value="TopoI_cat_a/b-sub_euk"/>
</dbReference>
<dbReference type="InterPro" id="IPR051062">
    <property type="entry name" value="Topoisomerase_IB"/>
</dbReference>
<feature type="coiled-coil region" evidence="12">
    <location>
        <begin position="414"/>
        <end position="441"/>
    </location>
</feature>
<dbReference type="InterPro" id="IPR013030">
    <property type="entry name" value="DNA_topo_DNA_db_N_dom2"/>
</dbReference>
<evidence type="ECO:0000256" key="3">
    <source>
        <dbReference type="ARBA" id="ARBA00006645"/>
    </source>
</evidence>
<dbReference type="SUPFAM" id="SSF56349">
    <property type="entry name" value="DNA breaking-rejoining enzymes"/>
    <property type="match status" value="1"/>
</dbReference>
<keyword evidence="8 10" id="KW-0413">Isomerase</keyword>
<dbReference type="SUPFAM" id="SSF56741">
    <property type="entry name" value="Eukaryotic DNA topoisomerase I, N-terminal DNA-binding fragment"/>
    <property type="match status" value="1"/>
</dbReference>
<dbReference type="Gene3D" id="2.170.11.10">
    <property type="entry name" value="DNA Topoisomerase I, domain 2"/>
    <property type="match status" value="1"/>
</dbReference>
<dbReference type="PROSITE" id="PS52038">
    <property type="entry name" value="TOPO_IB_2"/>
    <property type="match status" value="1"/>
</dbReference>
<evidence type="ECO:0000256" key="4">
    <source>
        <dbReference type="ARBA" id="ARBA00022553"/>
    </source>
</evidence>
<feature type="compositionally biased region" description="Polar residues" evidence="13">
    <location>
        <begin position="165"/>
        <end position="178"/>
    </location>
</feature>
<dbReference type="EC" id="5.6.2.1" evidence="11"/>
<dbReference type="InterPro" id="IPR008336">
    <property type="entry name" value="TopoI_DNA-bd_euk"/>
</dbReference>
<keyword evidence="5 10" id="KW-0799">Topoisomerase</keyword>
<dbReference type="GO" id="GO:0007059">
    <property type="term" value="P:chromosome segregation"/>
    <property type="evidence" value="ECO:0007669"/>
    <property type="project" value="TreeGrafter"/>
</dbReference>
<reference evidence="15" key="1">
    <citation type="submission" date="2019-09" db="EMBL/GenBank/DDBJ databases">
        <title>Draft genome information of white flower Hibiscus syriacus.</title>
        <authorList>
            <person name="Kim Y.-M."/>
        </authorList>
    </citation>
    <scope>NUCLEOTIDE SEQUENCE [LARGE SCALE GENOMIC DNA]</scope>
    <source>
        <strain evidence="15">YM2019G1</strain>
    </source>
</reference>
<dbReference type="GO" id="GO:0006265">
    <property type="term" value="P:DNA topological change"/>
    <property type="evidence" value="ECO:0007669"/>
    <property type="project" value="UniProtKB-UniRule"/>
</dbReference>
<dbReference type="FunFam" id="1.10.10.41:FF:000001">
    <property type="entry name" value="DNA topoisomerase I"/>
    <property type="match status" value="1"/>
</dbReference>
<name>A0A6A2YFC2_HIBSY</name>
<dbReference type="InterPro" id="IPR013499">
    <property type="entry name" value="TopoI_euk"/>
</dbReference>
<dbReference type="Gene3D" id="3.90.15.10">
    <property type="entry name" value="Topoisomerase I, Chain A, domain 3"/>
    <property type="match status" value="1"/>
</dbReference>
<evidence type="ECO:0000256" key="11">
    <source>
        <dbReference type="RuleBase" id="RU365101"/>
    </source>
</evidence>
<dbReference type="InterPro" id="IPR013034">
    <property type="entry name" value="DNA_topo_DNA_db_N_dom1"/>
</dbReference>
<keyword evidence="16" id="KW-1185">Reference proteome</keyword>
<comment type="caution">
    <text evidence="15">The sequence shown here is derived from an EMBL/GenBank/DDBJ whole genome shotgun (WGS) entry which is preliminary data.</text>
</comment>
<evidence type="ECO:0000256" key="8">
    <source>
        <dbReference type="ARBA" id="ARBA00023235"/>
    </source>
</evidence>
<dbReference type="InterPro" id="IPR014711">
    <property type="entry name" value="TopoI_cat_a-hlx-sub_euk"/>
</dbReference>
<organism evidence="15 16">
    <name type="scientific">Hibiscus syriacus</name>
    <name type="common">Rose of Sharon</name>
    <dbReference type="NCBI Taxonomy" id="106335"/>
    <lineage>
        <taxon>Eukaryota</taxon>
        <taxon>Viridiplantae</taxon>
        <taxon>Streptophyta</taxon>
        <taxon>Embryophyta</taxon>
        <taxon>Tracheophyta</taxon>
        <taxon>Spermatophyta</taxon>
        <taxon>Magnoliopsida</taxon>
        <taxon>eudicotyledons</taxon>
        <taxon>Gunneridae</taxon>
        <taxon>Pentapetalae</taxon>
        <taxon>rosids</taxon>
        <taxon>malvids</taxon>
        <taxon>Malvales</taxon>
        <taxon>Malvaceae</taxon>
        <taxon>Malvoideae</taxon>
        <taxon>Hibiscus</taxon>
    </lineage>
</organism>
<feature type="compositionally biased region" description="Pro residues" evidence="13">
    <location>
        <begin position="76"/>
        <end position="86"/>
    </location>
</feature>
<evidence type="ECO:0000256" key="13">
    <source>
        <dbReference type="SAM" id="MobiDB-lite"/>
    </source>
</evidence>
<dbReference type="GO" id="GO:0003677">
    <property type="term" value="F:DNA binding"/>
    <property type="evidence" value="ECO:0007669"/>
    <property type="project" value="UniProtKB-UniRule"/>
</dbReference>
<evidence type="ECO:0000256" key="2">
    <source>
        <dbReference type="ARBA" id="ARBA00004123"/>
    </source>
</evidence>
<dbReference type="PROSITE" id="PS00176">
    <property type="entry name" value="TOPO_IB_1"/>
    <property type="match status" value="1"/>
</dbReference>
<dbReference type="InterPro" id="IPR036202">
    <property type="entry name" value="TopoI_DNA-bd_euk_N_sf"/>
</dbReference>